<dbReference type="GO" id="GO:0005975">
    <property type="term" value="P:carbohydrate metabolic process"/>
    <property type="evidence" value="ECO:0007669"/>
    <property type="project" value="InterPro"/>
</dbReference>
<feature type="domain" description="Glycoside hydrolase 35 catalytic" evidence="5">
    <location>
        <begin position="8"/>
        <end position="320"/>
    </location>
</feature>
<dbReference type="InterPro" id="IPR008979">
    <property type="entry name" value="Galactose-bd-like_sf"/>
</dbReference>
<dbReference type="OrthoDB" id="9813184at2"/>
<dbReference type="PANTHER" id="PTHR23421">
    <property type="entry name" value="BETA-GALACTOSIDASE RELATED"/>
    <property type="match status" value="1"/>
</dbReference>
<proteinExistence type="inferred from homology"/>
<dbReference type="Gene3D" id="2.60.120.260">
    <property type="entry name" value="Galactose-binding domain-like"/>
    <property type="match status" value="2"/>
</dbReference>
<reference evidence="8 9" key="1">
    <citation type="journal article" date="2005" name="Int. J. Syst. Evol. Microbiol.">
        <title>Bacillus cibi sp. nov., isolated from jeotgal, a traditional Korean fermented seafood.</title>
        <authorList>
            <person name="Yoon J.H."/>
            <person name="Lee C.H."/>
            <person name="Oh T.K."/>
        </authorList>
    </citation>
    <scope>NUCLEOTIDE SEQUENCE [LARGE SCALE GENOMIC DNA]</scope>
    <source>
        <strain evidence="8 9">DSM 16189</strain>
    </source>
</reference>
<evidence type="ECO:0000256" key="3">
    <source>
        <dbReference type="ARBA" id="ARBA00023295"/>
    </source>
</evidence>
<dbReference type="Pfam" id="PF01301">
    <property type="entry name" value="Glyco_hydro_35"/>
    <property type="match status" value="1"/>
</dbReference>
<evidence type="ECO:0000256" key="1">
    <source>
        <dbReference type="ARBA" id="ARBA00009809"/>
    </source>
</evidence>
<accession>A0A084H1D0</accession>
<name>A0A084H1D0_METID</name>
<feature type="domain" description="Beta-galactosidase galactose-binding" evidence="7">
    <location>
        <begin position="490"/>
        <end position="549"/>
    </location>
</feature>
<dbReference type="SUPFAM" id="SSF49785">
    <property type="entry name" value="Galactose-binding domain-like"/>
    <property type="match status" value="1"/>
</dbReference>
<organism evidence="8 9">
    <name type="scientific">Metabacillus indicus</name>
    <name type="common">Bacillus indicus</name>
    <dbReference type="NCBI Taxonomy" id="246786"/>
    <lineage>
        <taxon>Bacteria</taxon>
        <taxon>Bacillati</taxon>
        <taxon>Bacillota</taxon>
        <taxon>Bacilli</taxon>
        <taxon>Bacillales</taxon>
        <taxon>Bacillaceae</taxon>
        <taxon>Metabacillus</taxon>
    </lineage>
</organism>
<keyword evidence="3" id="KW-0326">Glycosidase</keyword>
<dbReference type="Proteomes" id="UP000028549">
    <property type="component" value="Unassembled WGS sequence"/>
</dbReference>
<feature type="active site" description="Nucleophile" evidence="4">
    <location>
        <position position="230"/>
    </location>
</feature>
<dbReference type="PRINTS" id="PR00742">
    <property type="entry name" value="GLHYDRLASE35"/>
</dbReference>
<evidence type="ECO:0000259" key="7">
    <source>
        <dbReference type="Pfam" id="PF21467"/>
    </source>
</evidence>
<evidence type="ECO:0000256" key="2">
    <source>
        <dbReference type="ARBA" id="ARBA00022801"/>
    </source>
</evidence>
<dbReference type="InterPro" id="IPR019801">
    <property type="entry name" value="Glyco_hydro_35_CS"/>
</dbReference>
<dbReference type="InterPro" id="IPR031330">
    <property type="entry name" value="Gly_Hdrlase_35_cat"/>
</dbReference>
<dbReference type="Gene3D" id="3.20.20.80">
    <property type="entry name" value="Glycosidases"/>
    <property type="match status" value="1"/>
</dbReference>
<evidence type="ECO:0000259" key="5">
    <source>
        <dbReference type="Pfam" id="PF01301"/>
    </source>
</evidence>
<feature type="domain" description="Beta-galactosidase 1-like first all-beta" evidence="6">
    <location>
        <begin position="363"/>
        <end position="473"/>
    </location>
</feature>
<dbReference type="InterPro" id="IPR048912">
    <property type="entry name" value="BetaGal1-like_ABD1"/>
</dbReference>
<comment type="caution">
    <text evidence="8">The sequence shown here is derived from an EMBL/GenBank/DDBJ whole genome shotgun (WGS) entry which is preliminary data.</text>
</comment>
<evidence type="ECO:0000256" key="4">
    <source>
        <dbReference type="PIRSR" id="PIRSR006336-1"/>
    </source>
</evidence>
<dbReference type="STRING" id="246786.GS18_0207290"/>
<comment type="similarity">
    <text evidence="1">Belongs to the glycosyl hydrolase 35 family.</text>
</comment>
<dbReference type="RefSeq" id="WP_029566460.1">
    <property type="nucleotide sequence ID" value="NZ_JNVC02000002.1"/>
</dbReference>
<dbReference type="PROSITE" id="PS01182">
    <property type="entry name" value="GLYCOSYL_HYDROL_F35"/>
    <property type="match status" value="1"/>
</dbReference>
<evidence type="ECO:0000313" key="8">
    <source>
        <dbReference type="EMBL" id="KEZ53392.1"/>
    </source>
</evidence>
<sequence length="573" mass="65542">MLTTKGKQFYLNGEPFQILSGSIHYFRVVPEYWEDRLLKLKQLGLNTVETYIPWNVHEPKKGQYCFEGMADLEGFIKKAEELGLYVILRPAPYICAEWEFGGFPGWLLKEPGMVLRSSDPVFFDHLTSYFDVLLPKMVPHLSSNGGPVIAVQVENEYGAYGNDLEYLNASAELFKNAGIDVLLFTSDGPEFIQHGSMQDAVTTLNFGSRSGEAFAALETFRPNSPEMCAEFWIGWFDHWGGEHHTREAADVAAEYEKMISQGASVNFYMFHGGTNFGFMNGANHYEFYSPTITSYDYDALLTEWGDPGEKYFAVKNVLSKYREVPEENPAPSVKKSYGQVSMNAQMSVFDYISTLKPQNVIAPKPMEELDQNYGYILYKTVITKQGDLEMDTTPIRDRAFIYINGKLERTIYRNDPEKTITLSFPNEENILEVFVENMGRVNYGKHLKDKKGITENLWIGNQYWFHWEVYPIEMDDADFAFIEGKDKRYPRFYKGELTADAPADTFIDLEGWTKGNVWVNGFNLGRYWVTEGPQQRLYVPGPLLKEGKNDILVMELEGNETCSITFTDEPKLG</sequence>
<dbReference type="EMBL" id="JNVC02000002">
    <property type="protein sequence ID" value="KEZ53392.1"/>
    <property type="molecule type" value="Genomic_DNA"/>
</dbReference>
<dbReference type="AlphaFoldDB" id="A0A084H1D0"/>
<dbReference type="InterPro" id="IPR026283">
    <property type="entry name" value="B-gal_1-like"/>
</dbReference>
<dbReference type="PIRSF" id="PIRSF006336">
    <property type="entry name" value="B-gal"/>
    <property type="match status" value="1"/>
</dbReference>
<dbReference type="InterPro" id="IPR048913">
    <property type="entry name" value="BetaGal_gal-bd"/>
</dbReference>
<dbReference type="GO" id="GO:0004565">
    <property type="term" value="F:beta-galactosidase activity"/>
    <property type="evidence" value="ECO:0007669"/>
    <property type="project" value="InterPro"/>
</dbReference>
<dbReference type="Pfam" id="PF21317">
    <property type="entry name" value="BetaGal_ABD_1"/>
    <property type="match status" value="1"/>
</dbReference>
<gene>
    <name evidence="8" type="ORF">GS18_0207290</name>
</gene>
<evidence type="ECO:0000259" key="6">
    <source>
        <dbReference type="Pfam" id="PF21317"/>
    </source>
</evidence>
<keyword evidence="2" id="KW-0378">Hydrolase</keyword>
<feature type="active site" description="Proton donor" evidence="4">
    <location>
        <position position="156"/>
    </location>
</feature>
<keyword evidence="9" id="KW-1185">Reference proteome</keyword>
<evidence type="ECO:0000313" key="9">
    <source>
        <dbReference type="Proteomes" id="UP000028549"/>
    </source>
</evidence>
<dbReference type="FunFam" id="3.20.20.80:FF:000115">
    <property type="entry name" value="Beta-galactosidase"/>
    <property type="match status" value="1"/>
</dbReference>
<dbReference type="InterPro" id="IPR017853">
    <property type="entry name" value="GH"/>
</dbReference>
<protein>
    <submittedName>
        <fullName evidence="8">Beta-galactosidase</fullName>
    </submittedName>
</protein>
<dbReference type="SUPFAM" id="SSF51445">
    <property type="entry name" value="(Trans)glycosidases"/>
    <property type="match status" value="1"/>
</dbReference>
<dbReference type="Pfam" id="PF21467">
    <property type="entry name" value="BetaGal_gal-bd"/>
    <property type="match status" value="1"/>
</dbReference>
<dbReference type="InterPro" id="IPR001944">
    <property type="entry name" value="Glycoside_Hdrlase_35"/>
</dbReference>